<gene>
    <name evidence="1" type="ORF">FGO68_gene8070</name>
</gene>
<dbReference type="EMBL" id="RRYP01016919">
    <property type="protein sequence ID" value="TNV74502.1"/>
    <property type="molecule type" value="Genomic_DNA"/>
</dbReference>
<protein>
    <submittedName>
        <fullName evidence="1">Uncharacterized protein</fullName>
    </submittedName>
</protein>
<comment type="caution">
    <text evidence="1">The sequence shown here is derived from an EMBL/GenBank/DDBJ whole genome shotgun (WGS) entry which is preliminary data.</text>
</comment>
<dbReference type="AlphaFoldDB" id="A0A8J8NGD3"/>
<proteinExistence type="predicted"/>
<accession>A0A8J8NGD3</accession>
<keyword evidence="2" id="KW-1185">Reference proteome</keyword>
<reference evidence="1" key="1">
    <citation type="submission" date="2019-06" db="EMBL/GenBank/DDBJ databases">
        <authorList>
            <person name="Zheng W."/>
        </authorList>
    </citation>
    <scope>NUCLEOTIDE SEQUENCE</scope>
    <source>
        <strain evidence="1">QDHG01</strain>
    </source>
</reference>
<evidence type="ECO:0000313" key="2">
    <source>
        <dbReference type="Proteomes" id="UP000785679"/>
    </source>
</evidence>
<evidence type="ECO:0000313" key="1">
    <source>
        <dbReference type="EMBL" id="TNV74502.1"/>
    </source>
</evidence>
<name>A0A8J8NGD3_HALGN</name>
<sequence length="127" mass="14504">MPSLNNNLINKPIEDSCILWQLKATSSTTLKVVTFNALYTVNHRAQGVAEAPYSYLRGQASAKWACLRRLRSLAMISHPCKVSKDKSYHPRLFSSSRTSRIWPLEANHQMGSTLERQVRKFPIWVTT</sequence>
<dbReference type="Proteomes" id="UP000785679">
    <property type="component" value="Unassembled WGS sequence"/>
</dbReference>
<organism evidence="1 2">
    <name type="scientific">Halteria grandinella</name>
    <dbReference type="NCBI Taxonomy" id="5974"/>
    <lineage>
        <taxon>Eukaryota</taxon>
        <taxon>Sar</taxon>
        <taxon>Alveolata</taxon>
        <taxon>Ciliophora</taxon>
        <taxon>Intramacronucleata</taxon>
        <taxon>Spirotrichea</taxon>
        <taxon>Stichotrichia</taxon>
        <taxon>Sporadotrichida</taxon>
        <taxon>Halteriidae</taxon>
        <taxon>Halteria</taxon>
    </lineage>
</organism>